<dbReference type="GO" id="GO:0046872">
    <property type="term" value="F:metal ion binding"/>
    <property type="evidence" value="ECO:0007669"/>
    <property type="project" value="UniProtKB-KW"/>
</dbReference>
<evidence type="ECO:0000313" key="5">
    <source>
        <dbReference type="EMBL" id="OPX56137.1"/>
    </source>
</evidence>
<evidence type="ECO:0008006" key="7">
    <source>
        <dbReference type="Google" id="ProtNLM"/>
    </source>
</evidence>
<dbReference type="GO" id="GO:0005829">
    <property type="term" value="C:cytosol"/>
    <property type="evidence" value="ECO:0007669"/>
    <property type="project" value="TreeGrafter"/>
</dbReference>
<dbReference type="EMBL" id="MTSM01000005">
    <property type="protein sequence ID" value="OPX56137.1"/>
    <property type="molecule type" value="Genomic_DNA"/>
</dbReference>
<evidence type="ECO:0000256" key="3">
    <source>
        <dbReference type="ARBA" id="ARBA00022801"/>
    </source>
</evidence>
<accession>A0A1V4T6A6</accession>
<keyword evidence="3" id="KW-0378">Hydrolase</keyword>
<dbReference type="Pfam" id="PF01026">
    <property type="entry name" value="TatD_DNase"/>
    <property type="match status" value="1"/>
</dbReference>
<dbReference type="AlphaFoldDB" id="A0A1V4T6A6"/>
<dbReference type="FunFam" id="3.20.20.140:FF:000005">
    <property type="entry name" value="TatD family hydrolase"/>
    <property type="match status" value="1"/>
</dbReference>
<dbReference type="PANTHER" id="PTHR46124">
    <property type="entry name" value="D-AMINOACYL-TRNA DEACYLASE"/>
    <property type="match status" value="1"/>
</dbReference>
<dbReference type="InterPro" id="IPR001130">
    <property type="entry name" value="TatD-like"/>
</dbReference>
<dbReference type="InterPro" id="IPR018228">
    <property type="entry name" value="DNase_TatD-rel_CS"/>
</dbReference>
<evidence type="ECO:0000256" key="2">
    <source>
        <dbReference type="ARBA" id="ARBA00022723"/>
    </source>
</evidence>
<sequence length="262" mass="29137">MIDSHCHIDFHHYHHDRADVLKQAAKVGVRQLIIPAVSAQYWPRVLSLSGEFCGVQLFCTLGLHPIFMAEHKPIHLKQLEQLLMQHQGHVVAVGEIGLDFSDKACDKAAQLALFQAQLDIAEQFQLPVILHVVKAHEQVLKQLKARPNIVGIVHGFSGSFPQAQQYIQQGFLLGVGGVITWPNAAKKRQLFSQLPLSALALETDAPDMSPAGLKGERNRPDQVLSILDQLASIRNESTEEIAKTTSQNVIRLMSLNKVCRLY</sequence>
<dbReference type="PANTHER" id="PTHR46124:SF3">
    <property type="entry name" value="HYDROLASE"/>
    <property type="match status" value="1"/>
</dbReference>
<protein>
    <recommendedName>
        <fullName evidence="7">Hydrolase TatD</fullName>
    </recommendedName>
</protein>
<dbReference type="STRING" id="64969.SAMN02745127_00025"/>
<keyword evidence="6" id="KW-1185">Reference proteome</keyword>
<feature type="binding site" evidence="4">
    <location>
        <position position="131"/>
    </location>
    <ligand>
        <name>a divalent metal cation</name>
        <dbReference type="ChEBI" id="CHEBI:60240"/>
        <label>2</label>
    </ligand>
</feature>
<comment type="similarity">
    <text evidence="1">Belongs to the metallo-dependent hydrolases superfamily. TatD-type hydrolase family.</text>
</comment>
<feature type="binding site" evidence="4">
    <location>
        <position position="204"/>
    </location>
    <ligand>
        <name>a divalent metal cation</name>
        <dbReference type="ChEBI" id="CHEBI:60240"/>
        <label>1</label>
    </ligand>
</feature>
<reference evidence="5 6" key="1">
    <citation type="submission" date="2017-01" db="EMBL/GenBank/DDBJ databases">
        <title>Genome Sequencing of a Marine Spirillum, Oceanospirillum multiglobuliferum ATCC 33336, from Japan.</title>
        <authorList>
            <person name="Carney J.G."/>
            <person name="Trachtenberg A.M."/>
            <person name="Rheaume B.A."/>
            <person name="Linnane J.D."/>
            <person name="Pitts N.L."/>
            <person name="Mykles D.L."/>
            <person name="Maclea K.S."/>
        </authorList>
    </citation>
    <scope>NUCLEOTIDE SEQUENCE [LARGE SCALE GENOMIC DNA]</scope>
    <source>
        <strain evidence="5 6">ATCC 33336</strain>
    </source>
</reference>
<name>A0A1V4T6A6_9GAMM</name>
<gene>
    <name evidence="5" type="ORF">BTE48_05330</name>
</gene>
<dbReference type="Proteomes" id="UP000191418">
    <property type="component" value="Unassembled WGS sequence"/>
</dbReference>
<keyword evidence="2 4" id="KW-0479">Metal-binding</keyword>
<dbReference type="GO" id="GO:0016788">
    <property type="term" value="F:hydrolase activity, acting on ester bonds"/>
    <property type="evidence" value="ECO:0007669"/>
    <property type="project" value="InterPro"/>
</dbReference>
<dbReference type="CDD" id="cd01310">
    <property type="entry name" value="TatD_DNAse"/>
    <property type="match status" value="1"/>
</dbReference>
<organism evidence="5 6">
    <name type="scientific">Oceanospirillum multiglobuliferum</name>
    <dbReference type="NCBI Taxonomy" id="64969"/>
    <lineage>
        <taxon>Bacteria</taxon>
        <taxon>Pseudomonadati</taxon>
        <taxon>Pseudomonadota</taxon>
        <taxon>Gammaproteobacteria</taxon>
        <taxon>Oceanospirillales</taxon>
        <taxon>Oceanospirillaceae</taxon>
        <taxon>Oceanospirillum</taxon>
    </lineage>
</organism>
<dbReference type="Gene3D" id="3.20.20.140">
    <property type="entry name" value="Metal-dependent hydrolases"/>
    <property type="match status" value="1"/>
</dbReference>
<dbReference type="PIRSF" id="PIRSF005902">
    <property type="entry name" value="DNase_TatD"/>
    <property type="match status" value="1"/>
</dbReference>
<dbReference type="SUPFAM" id="SSF51556">
    <property type="entry name" value="Metallo-dependent hydrolases"/>
    <property type="match status" value="1"/>
</dbReference>
<feature type="binding site" evidence="4">
    <location>
        <position position="5"/>
    </location>
    <ligand>
        <name>a divalent metal cation</name>
        <dbReference type="ChEBI" id="CHEBI:60240"/>
        <label>1</label>
    </ligand>
</feature>
<feature type="binding site" evidence="4">
    <location>
        <position position="7"/>
    </location>
    <ligand>
        <name>a divalent metal cation</name>
        <dbReference type="ChEBI" id="CHEBI:60240"/>
        <label>1</label>
    </ligand>
</feature>
<dbReference type="PROSITE" id="PS01137">
    <property type="entry name" value="TATD_1"/>
    <property type="match status" value="1"/>
</dbReference>
<feature type="binding site" evidence="4">
    <location>
        <position position="95"/>
    </location>
    <ligand>
        <name>a divalent metal cation</name>
        <dbReference type="ChEBI" id="CHEBI:60240"/>
        <label>1</label>
    </ligand>
</feature>
<feature type="binding site" evidence="4">
    <location>
        <position position="154"/>
    </location>
    <ligand>
        <name>a divalent metal cation</name>
        <dbReference type="ChEBI" id="CHEBI:60240"/>
        <label>2</label>
    </ligand>
</feature>
<evidence type="ECO:0000256" key="4">
    <source>
        <dbReference type="PIRSR" id="PIRSR005902-1"/>
    </source>
</evidence>
<evidence type="ECO:0000313" key="6">
    <source>
        <dbReference type="Proteomes" id="UP000191418"/>
    </source>
</evidence>
<evidence type="ECO:0000256" key="1">
    <source>
        <dbReference type="ARBA" id="ARBA00009275"/>
    </source>
</evidence>
<dbReference type="InterPro" id="IPR032466">
    <property type="entry name" value="Metal_Hydrolase"/>
</dbReference>
<comment type="caution">
    <text evidence="5">The sequence shown here is derived from an EMBL/GenBank/DDBJ whole genome shotgun (WGS) entry which is preliminary data.</text>
</comment>
<proteinExistence type="inferred from homology"/>